<dbReference type="InterPro" id="IPR027417">
    <property type="entry name" value="P-loop_NTPase"/>
</dbReference>
<dbReference type="GO" id="GO:0015807">
    <property type="term" value="P:L-amino acid transport"/>
    <property type="evidence" value="ECO:0007669"/>
    <property type="project" value="TreeGrafter"/>
</dbReference>
<dbReference type="RefSeq" id="WP_146992341.1">
    <property type="nucleotide sequence ID" value="NZ_VITY01000020.1"/>
</dbReference>
<proteinExistence type="inferred from homology"/>
<keyword evidence="3" id="KW-0547">Nucleotide-binding</keyword>
<evidence type="ECO:0000256" key="4">
    <source>
        <dbReference type="ARBA" id="ARBA00022840"/>
    </source>
</evidence>
<dbReference type="Gene3D" id="3.40.50.300">
    <property type="entry name" value="P-loop containing nucleotide triphosphate hydrolases"/>
    <property type="match status" value="1"/>
</dbReference>
<dbReference type="PROSITE" id="PS00211">
    <property type="entry name" value="ABC_TRANSPORTER_1"/>
    <property type="match status" value="1"/>
</dbReference>
<dbReference type="Pfam" id="PF00005">
    <property type="entry name" value="ABC_tran"/>
    <property type="match status" value="1"/>
</dbReference>
<dbReference type="Proteomes" id="UP000321304">
    <property type="component" value="Unassembled WGS sequence"/>
</dbReference>
<dbReference type="EMBL" id="VITY01000020">
    <property type="protein sequence ID" value="TWB87809.1"/>
    <property type="molecule type" value="Genomic_DNA"/>
</dbReference>
<feature type="domain" description="ABC transporter" evidence="7">
    <location>
        <begin position="5"/>
        <end position="232"/>
    </location>
</feature>
<gene>
    <name evidence="8" type="ORF">FBZ93_120107</name>
</gene>
<dbReference type="InterPro" id="IPR052156">
    <property type="entry name" value="BCAA_Transport_ATP-bd_LivF"/>
</dbReference>
<dbReference type="OrthoDB" id="9776369at2"/>
<accession>A0A560KXG4</accession>
<evidence type="ECO:0000256" key="6">
    <source>
        <dbReference type="ARBA" id="ARBA00024722"/>
    </source>
</evidence>
<evidence type="ECO:0000256" key="5">
    <source>
        <dbReference type="ARBA" id="ARBA00022970"/>
    </source>
</evidence>
<reference evidence="8 9" key="1">
    <citation type="submission" date="2019-06" db="EMBL/GenBank/DDBJ databases">
        <title>Genomic Encyclopedia of Type Strains, Phase IV (KMG-V): Genome sequencing to study the core and pangenomes of soil and plant-associated prokaryotes.</title>
        <authorList>
            <person name="Whitman W."/>
        </authorList>
    </citation>
    <scope>NUCLEOTIDE SEQUENCE [LARGE SCALE GENOMIC DNA]</scope>
    <source>
        <strain evidence="8 9">BR 10355</strain>
    </source>
</reference>
<sequence length="248" mass="26633">MSKPLSVEALTSGYGDVPILTGLSMRIEAGSSMAVLGRNGVGKTTLLLSILGLITQHSGSITLGDLRLERMLPFRRARSGLALVPQEREIFPSLTVDENLAVAQRHGQWSATDIYELFPPLARRRRNLGDRLSGGEQQMLALGRALVTNPHVLLLDEPFEGLAPVIVDVIVEALQAVRKRSGLTSVLVEHRTDLALEITERAMILDHGAAVWEGASQALALRTDLLASLIGLDATGAETKQGTKHAAV</sequence>
<organism evidence="8 9">
    <name type="scientific">Bradyrhizobium macuxiense</name>
    <dbReference type="NCBI Taxonomy" id="1755647"/>
    <lineage>
        <taxon>Bacteria</taxon>
        <taxon>Pseudomonadati</taxon>
        <taxon>Pseudomonadota</taxon>
        <taxon>Alphaproteobacteria</taxon>
        <taxon>Hyphomicrobiales</taxon>
        <taxon>Nitrobacteraceae</taxon>
        <taxon>Bradyrhizobium</taxon>
    </lineage>
</organism>
<dbReference type="InterPro" id="IPR003593">
    <property type="entry name" value="AAA+_ATPase"/>
</dbReference>
<comment type="function">
    <text evidence="6">Involved in beta-(1--&gt;2)glucan export. Transmembrane domains (TMD) form a pore in the inner membrane and the ATP-binding domain (NBD) is responsible for energy generation.</text>
</comment>
<evidence type="ECO:0000256" key="1">
    <source>
        <dbReference type="ARBA" id="ARBA00005417"/>
    </source>
</evidence>
<protein>
    <submittedName>
        <fullName evidence="8">Branched-chain amino acid transport system ATP-binding protein</fullName>
    </submittedName>
</protein>
<evidence type="ECO:0000256" key="3">
    <source>
        <dbReference type="ARBA" id="ARBA00022741"/>
    </source>
</evidence>
<dbReference type="InterPro" id="IPR003439">
    <property type="entry name" value="ABC_transporter-like_ATP-bd"/>
</dbReference>
<evidence type="ECO:0000313" key="8">
    <source>
        <dbReference type="EMBL" id="TWB87809.1"/>
    </source>
</evidence>
<dbReference type="PANTHER" id="PTHR43820">
    <property type="entry name" value="HIGH-AFFINITY BRANCHED-CHAIN AMINO ACID TRANSPORT ATP-BINDING PROTEIN LIVF"/>
    <property type="match status" value="1"/>
</dbReference>
<keyword evidence="2" id="KW-0813">Transport</keyword>
<dbReference type="PANTHER" id="PTHR43820:SF2">
    <property type="entry name" value="ABC TRANSPORTER ATP-BINDING PROTEIN"/>
    <property type="match status" value="1"/>
</dbReference>
<dbReference type="SMART" id="SM00382">
    <property type="entry name" value="AAA"/>
    <property type="match status" value="1"/>
</dbReference>
<keyword evidence="4 8" id="KW-0067">ATP-binding</keyword>
<dbReference type="CDD" id="cd03224">
    <property type="entry name" value="ABC_TM1139_LivF_branched"/>
    <property type="match status" value="1"/>
</dbReference>
<dbReference type="GO" id="GO:0015658">
    <property type="term" value="F:branched-chain amino acid transmembrane transporter activity"/>
    <property type="evidence" value="ECO:0007669"/>
    <property type="project" value="TreeGrafter"/>
</dbReference>
<evidence type="ECO:0000313" key="9">
    <source>
        <dbReference type="Proteomes" id="UP000321304"/>
    </source>
</evidence>
<evidence type="ECO:0000256" key="2">
    <source>
        <dbReference type="ARBA" id="ARBA00022448"/>
    </source>
</evidence>
<dbReference type="GO" id="GO:0005524">
    <property type="term" value="F:ATP binding"/>
    <property type="evidence" value="ECO:0007669"/>
    <property type="project" value="UniProtKB-KW"/>
</dbReference>
<dbReference type="GO" id="GO:0016887">
    <property type="term" value="F:ATP hydrolysis activity"/>
    <property type="evidence" value="ECO:0007669"/>
    <property type="project" value="InterPro"/>
</dbReference>
<dbReference type="InterPro" id="IPR017871">
    <property type="entry name" value="ABC_transporter-like_CS"/>
</dbReference>
<keyword evidence="9" id="KW-1185">Reference proteome</keyword>
<name>A0A560KXG4_9BRAD</name>
<evidence type="ECO:0000259" key="7">
    <source>
        <dbReference type="PROSITE" id="PS50893"/>
    </source>
</evidence>
<comment type="similarity">
    <text evidence="1">Belongs to the ABC transporter superfamily.</text>
</comment>
<keyword evidence="5" id="KW-0029">Amino-acid transport</keyword>
<dbReference type="AlphaFoldDB" id="A0A560KXG4"/>
<dbReference type="PROSITE" id="PS50893">
    <property type="entry name" value="ABC_TRANSPORTER_2"/>
    <property type="match status" value="1"/>
</dbReference>
<comment type="caution">
    <text evidence="8">The sequence shown here is derived from an EMBL/GenBank/DDBJ whole genome shotgun (WGS) entry which is preliminary data.</text>
</comment>
<dbReference type="SUPFAM" id="SSF52540">
    <property type="entry name" value="P-loop containing nucleoside triphosphate hydrolases"/>
    <property type="match status" value="1"/>
</dbReference>